<proteinExistence type="predicted"/>
<evidence type="ECO:0000313" key="4">
    <source>
        <dbReference type="Proteomes" id="UP001497525"/>
    </source>
</evidence>
<name>A0AAV2TKR9_CALDB</name>
<evidence type="ECO:0000256" key="1">
    <source>
        <dbReference type="SAM" id="MobiDB-lite"/>
    </source>
</evidence>
<gene>
    <name evidence="3" type="ORF">CDAUBV1_LOCUS10732</name>
</gene>
<feature type="compositionally biased region" description="Basic and acidic residues" evidence="1">
    <location>
        <begin position="173"/>
        <end position="184"/>
    </location>
</feature>
<feature type="domain" description="Myb/SANT-like DNA-binding" evidence="2">
    <location>
        <begin position="14"/>
        <end position="93"/>
    </location>
</feature>
<dbReference type="Proteomes" id="UP001497525">
    <property type="component" value="Unassembled WGS sequence"/>
</dbReference>
<feature type="region of interest" description="Disordered" evidence="1">
    <location>
        <begin position="159"/>
        <end position="184"/>
    </location>
</feature>
<dbReference type="InterPro" id="IPR028002">
    <property type="entry name" value="Myb_DNA-bind_5"/>
</dbReference>
<accession>A0AAV2TKR9</accession>
<dbReference type="AlphaFoldDB" id="A0AAV2TKR9"/>
<sequence length="440" mass="49869">MNLEPQNHIGTYCRSERYTDDELEFLLQEVYRYSNIIESPNSHSETKHRKALAWQHIANKLEMKIPNENPKSALQLRNWWKRTKSRAKQRYTQNHQFPLQMHGSRTEDIKSRTGGRGYLEKIFEEICQFRSKMASSYTIEKENCEFEMLQNDRKVAAGQSTNNTLHPGTIDGDFSHPKDTGHEEQSDVLFSETRDSPLSLHSWTEYDGAQQDEAVGLCVGKASVDPTPGCGLRYDGPANKDTVENSAIVANTILANSASSLLAQYANTLAPYLLNSLSPIYRELLYGNGKRMVDPEETVKLSHEFDGRCKPVEMPYSSPHSKNVKCLNESLPRENICGVNLLGCHPYCSVDRHDSKPNRHQETLESDPLICELLRVEQSILDLERQKLDIRIKMFNRISSSDIHWGANIEAPLRPLTSKPVESKLISAAAVCCKDIATTT</sequence>
<dbReference type="EMBL" id="CAXLJL010000334">
    <property type="protein sequence ID" value="CAL5136601.1"/>
    <property type="molecule type" value="Genomic_DNA"/>
</dbReference>
<protein>
    <recommendedName>
        <fullName evidence="2">Myb/SANT-like DNA-binding domain-containing protein</fullName>
    </recommendedName>
</protein>
<evidence type="ECO:0000313" key="3">
    <source>
        <dbReference type="EMBL" id="CAL5136601.1"/>
    </source>
</evidence>
<dbReference type="Pfam" id="PF13873">
    <property type="entry name" value="Myb_DNA-bind_5"/>
    <property type="match status" value="1"/>
</dbReference>
<comment type="caution">
    <text evidence="3">The sequence shown here is derived from an EMBL/GenBank/DDBJ whole genome shotgun (WGS) entry which is preliminary data.</text>
</comment>
<evidence type="ECO:0000259" key="2">
    <source>
        <dbReference type="Pfam" id="PF13873"/>
    </source>
</evidence>
<reference evidence="3" key="1">
    <citation type="submission" date="2024-06" db="EMBL/GenBank/DDBJ databases">
        <authorList>
            <person name="Liu X."/>
            <person name="Lenzi L."/>
            <person name="Haldenby T S."/>
            <person name="Uol C."/>
        </authorList>
    </citation>
    <scope>NUCLEOTIDE SEQUENCE</scope>
</reference>
<organism evidence="3 4">
    <name type="scientific">Calicophoron daubneyi</name>
    <name type="common">Rumen fluke</name>
    <name type="synonym">Paramphistomum daubneyi</name>
    <dbReference type="NCBI Taxonomy" id="300641"/>
    <lineage>
        <taxon>Eukaryota</taxon>
        <taxon>Metazoa</taxon>
        <taxon>Spiralia</taxon>
        <taxon>Lophotrochozoa</taxon>
        <taxon>Platyhelminthes</taxon>
        <taxon>Trematoda</taxon>
        <taxon>Digenea</taxon>
        <taxon>Plagiorchiida</taxon>
        <taxon>Pronocephalata</taxon>
        <taxon>Paramphistomoidea</taxon>
        <taxon>Paramphistomidae</taxon>
        <taxon>Calicophoron</taxon>
    </lineage>
</organism>